<proteinExistence type="predicted"/>
<comment type="caution">
    <text evidence="2">The sequence shown here is derived from an EMBL/GenBank/DDBJ whole genome shotgun (WGS) entry which is preliminary data.</text>
</comment>
<evidence type="ECO:0000313" key="2">
    <source>
        <dbReference type="EMBL" id="CAE6492838.1"/>
    </source>
</evidence>
<accession>A0A8H3CP13</accession>
<reference evidence="2" key="1">
    <citation type="submission" date="2021-01" db="EMBL/GenBank/DDBJ databases">
        <authorList>
            <person name="Kaushik A."/>
        </authorList>
    </citation>
    <scope>NUCLEOTIDE SEQUENCE</scope>
    <source>
        <strain evidence="2">AG3-1AP</strain>
    </source>
</reference>
<dbReference type="EMBL" id="CAJMWV010004073">
    <property type="protein sequence ID" value="CAE6492838.1"/>
    <property type="molecule type" value="Genomic_DNA"/>
</dbReference>
<sequence length="428" mass="49083">MPPPLSSDAQFGLPTELLLYIFENADYGDFAALSRCSRLFHQIYNPLLYRNLHIHTPIQLAKLSSEERIAFLLGNTNSMLIDDWVLSLAAWEEISNSFANAHPMSCLIKIWKVMHSLRWLQVCWSDTQCCLNRRSSLDNGGDELSILAADPRFLPRLAFVISQSNHWSCTVDPLWFLIHGRRLIYSSEAHSITMCVTTNYENLTDGVETSLGSSESVLDSDWDASGRKFVEFVESALCVPPQSRTSPRRLILHVRSHSLGNSLNPRHIYPWMVHFLSQLVPVITLSRIRHLELRLDGVTMPNELFKKDDFSELIERISPRLTRLGLSFGDSTSSVDWIKLSLTPEERRIYPNFPHWAPLLNAPFENEIYTWWIESLNLNQDVVGMGDLDLQDLASKLNQAFRLAYHHVIMDQGMIAQDLRHRFGESCM</sequence>
<dbReference type="InterPro" id="IPR036047">
    <property type="entry name" value="F-box-like_dom_sf"/>
</dbReference>
<dbReference type="Proteomes" id="UP000663831">
    <property type="component" value="Unassembled WGS sequence"/>
</dbReference>
<evidence type="ECO:0000313" key="3">
    <source>
        <dbReference type="Proteomes" id="UP000663831"/>
    </source>
</evidence>
<dbReference type="OrthoDB" id="411145at2759"/>
<feature type="domain" description="F-box" evidence="1">
    <location>
        <begin position="7"/>
        <end position="52"/>
    </location>
</feature>
<dbReference type="Pfam" id="PF12937">
    <property type="entry name" value="F-box-like"/>
    <property type="match status" value="1"/>
</dbReference>
<dbReference type="AlphaFoldDB" id="A0A8H3CP13"/>
<organism evidence="2 3">
    <name type="scientific">Rhizoctonia solani</name>
    <dbReference type="NCBI Taxonomy" id="456999"/>
    <lineage>
        <taxon>Eukaryota</taxon>
        <taxon>Fungi</taxon>
        <taxon>Dikarya</taxon>
        <taxon>Basidiomycota</taxon>
        <taxon>Agaricomycotina</taxon>
        <taxon>Agaricomycetes</taxon>
        <taxon>Cantharellales</taxon>
        <taxon>Ceratobasidiaceae</taxon>
        <taxon>Rhizoctonia</taxon>
    </lineage>
</organism>
<name>A0A8H3CP13_9AGAM</name>
<evidence type="ECO:0000259" key="1">
    <source>
        <dbReference type="PROSITE" id="PS50181"/>
    </source>
</evidence>
<gene>
    <name evidence="2" type="ORF">RDB_LOCUS110791</name>
</gene>
<dbReference type="SUPFAM" id="SSF81383">
    <property type="entry name" value="F-box domain"/>
    <property type="match status" value="1"/>
</dbReference>
<protein>
    <recommendedName>
        <fullName evidence="1">F-box domain-containing protein</fullName>
    </recommendedName>
</protein>
<dbReference type="InterPro" id="IPR001810">
    <property type="entry name" value="F-box_dom"/>
</dbReference>
<dbReference type="PROSITE" id="PS50181">
    <property type="entry name" value="FBOX"/>
    <property type="match status" value="1"/>
</dbReference>